<dbReference type="VEuPathDB" id="PlasmoDB:PKNH_0711700"/>
<feature type="compositionally biased region" description="Basic and acidic residues" evidence="1">
    <location>
        <begin position="7"/>
        <end position="37"/>
    </location>
</feature>
<reference evidence="4 5" key="2">
    <citation type="submission" date="2016-05" db="EMBL/GenBank/DDBJ databases">
        <authorList>
            <person name="Sharaf H."/>
        </authorList>
    </citation>
    <scope>NUCLEOTIDE SEQUENCE [LARGE SCALE GENOMIC DNA]</scope>
    <source>
        <strain evidence="4 5">H</strain>
    </source>
</reference>
<dbReference type="AlphaFoldDB" id="A0A1A7VQH3"/>
<protein>
    <submittedName>
        <fullName evidence="3">Uncharacterized protein</fullName>
    </submittedName>
</protein>
<organism evidence="3 5">
    <name type="scientific">Plasmodium knowlesi (strain H)</name>
    <dbReference type="NCBI Taxonomy" id="5851"/>
    <lineage>
        <taxon>Eukaryota</taxon>
        <taxon>Sar</taxon>
        <taxon>Alveolata</taxon>
        <taxon>Apicomplexa</taxon>
        <taxon>Aconoidasida</taxon>
        <taxon>Haemosporida</taxon>
        <taxon>Plasmodiidae</taxon>
        <taxon>Plasmodium</taxon>
        <taxon>Plasmodium (Plasmodium)</taxon>
    </lineage>
</organism>
<evidence type="ECO:0000313" key="5">
    <source>
        <dbReference type="Proteomes" id="UP000182142"/>
    </source>
</evidence>
<evidence type="ECO:0000313" key="3">
    <source>
        <dbReference type="EMBL" id="SBO24328.1"/>
    </source>
</evidence>
<dbReference type="Proteomes" id="UP000182128">
    <property type="component" value="Unassembled WGS sequence"/>
</dbReference>
<proteinExistence type="predicted"/>
<accession>A0A1A7VQH3</accession>
<evidence type="ECO:0000313" key="2">
    <source>
        <dbReference type="EMBL" id="SBO23291.1"/>
    </source>
</evidence>
<gene>
    <name evidence="2" type="ORF">PKNA1_C2_0711700</name>
    <name evidence="3" type="ORF">PKNA1_H1_0711700</name>
</gene>
<dbReference type="OrthoDB" id="387051at2759"/>
<dbReference type="EMBL" id="CWHR02000006">
    <property type="protein sequence ID" value="SBO24328.1"/>
    <property type="molecule type" value="Genomic_DNA"/>
</dbReference>
<dbReference type="Proteomes" id="UP000182142">
    <property type="component" value="Unassembled WGS sequence"/>
</dbReference>
<name>A0A1A7VQH3_PLAKH</name>
<reference evidence="3" key="1">
    <citation type="submission" date="2016-05" db="EMBL/GenBank/DDBJ databases">
        <authorList>
            <person name="Lavstsen T."/>
            <person name="Jespersen J.S."/>
        </authorList>
    </citation>
    <scope>NUCLEOTIDE SEQUENCE [LARGE SCALE GENOMIC DNA]</scope>
</reference>
<evidence type="ECO:0000313" key="4">
    <source>
        <dbReference type="Proteomes" id="UP000182128"/>
    </source>
</evidence>
<feature type="region of interest" description="Disordered" evidence="1">
    <location>
        <begin position="1"/>
        <end position="72"/>
    </location>
</feature>
<sequence length="72" mass="8154">MGCTQSKADEPKGRSRSMDRQKSAKEEYERRESKRLSALDSHIGKRKHLDIKPPPVKAIPKVSPKGIVKRSN</sequence>
<dbReference type="EMBL" id="CWHQ02000007">
    <property type="protein sequence ID" value="SBO23291.1"/>
    <property type="molecule type" value="Genomic_DNA"/>
</dbReference>
<evidence type="ECO:0000256" key="1">
    <source>
        <dbReference type="SAM" id="MobiDB-lite"/>
    </source>
</evidence>